<evidence type="ECO:0000256" key="1">
    <source>
        <dbReference type="ARBA" id="ARBA00008560"/>
    </source>
</evidence>
<dbReference type="AlphaFoldDB" id="A0A1F6B1E3"/>
<dbReference type="InterPro" id="IPR002677">
    <property type="entry name" value="Ribosomal_bL32"/>
</dbReference>
<accession>A0A1F6B1E3</accession>
<protein>
    <recommendedName>
        <fullName evidence="4 5">Large ribosomal subunit protein bL32</fullName>
    </recommendedName>
</protein>
<evidence type="ECO:0000313" key="7">
    <source>
        <dbReference type="Proteomes" id="UP000176409"/>
    </source>
</evidence>
<dbReference type="GO" id="GO:0006412">
    <property type="term" value="P:translation"/>
    <property type="evidence" value="ECO:0007669"/>
    <property type="project" value="UniProtKB-UniRule"/>
</dbReference>
<dbReference type="InterPro" id="IPR044957">
    <property type="entry name" value="Ribosomal_bL32_bact"/>
</dbReference>
<organism evidence="6 7">
    <name type="scientific">Candidatus Gottesmanbacteria bacterium RIFCSPLOWO2_01_FULL_49_10</name>
    <dbReference type="NCBI Taxonomy" id="1798396"/>
    <lineage>
        <taxon>Bacteria</taxon>
        <taxon>Candidatus Gottesmaniibacteriota</taxon>
    </lineage>
</organism>
<dbReference type="Proteomes" id="UP000176409">
    <property type="component" value="Unassembled WGS sequence"/>
</dbReference>
<dbReference type="GO" id="GO:0015934">
    <property type="term" value="C:large ribosomal subunit"/>
    <property type="evidence" value="ECO:0007669"/>
    <property type="project" value="InterPro"/>
</dbReference>
<evidence type="ECO:0000256" key="3">
    <source>
        <dbReference type="ARBA" id="ARBA00023274"/>
    </source>
</evidence>
<gene>
    <name evidence="5" type="primary">rpmF</name>
    <name evidence="6" type="ORF">A2973_03120</name>
</gene>
<reference evidence="6 7" key="1">
    <citation type="journal article" date="2016" name="Nat. Commun.">
        <title>Thousands of microbial genomes shed light on interconnected biogeochemical processes in an aquifer system.</title>
        <authorList>
            <person name="Anantharaman K."/>
            <person name="Brown C.T."/>
            <person name="Hug L.A."/>
            <person name="Sharon I."/>
            <person name="Castelle C.J."/>
            <person name="Probst A.J."/>
            <person name="Thomas B.C."/>
            <person name="Singh A."/>
            <person name="Wilkins M.J."/>
            <person name="Karaoz U."/>
            <person name="Brodie E.L."/>
            <person name="Williams K.H."/>
            <person name="Hubbard S.S."/>
            <person name="Banfield J.F."/>
        </authorList>
    </citation>
    <scope>NUCLEOTIDE SEQUENCE [LARGE SCALE GENOMIC DNA]</scope>
</reference>
<dbReference type="SUPFAM" id="SSF57829">
    <property type="entry name" value="Zn-binding ribosomal proteins"/>
    <property type="match status" value="1"/>
</dbReference>
<keyword evidence="3 5" id="KW-0687">Ribonucleoprotein</keyword>
<comment type="caution">
    <text evidence="6">The sequence shown here is derived from an EMBL/GenBank/DDBJ whole genome shotgun (WGS) entry which is preliminary data.</text>
</comment>
<dbReference type="HAMAP" id="MF_00340">
    <property type="entry name" value="Ribosomal_bL32"/>
    <property type="match status" value="1"/>
</dbReference>
<dbReference type="InterPro" id="IPR011332">
    <property type="entry name" value="Ribosomal_zn-bd"/>
</dbReference>
<dbReference type="EMBL" id="MFJZ01000006">
    <property type="protein sequence ID" value="OGG30736.1"/>
    <property type="molecule type" value="Genomic_DNA"/>
</dbReference>
<dbReference type="Pfam" id="PF01783">
    <property type="entry name" value="Ribosomal_L32p"/>
    <property type="match status" value="1"/>
</dbReference>
<dbReference type="GO" id="GO:0003735">
    <property type="term" value="F:structural constituent of ribosome"/>
    <property type="evidence" value="ECO:0007669"/>
    <property type="project" value="InterPro"/>
</dbReference>
<dbReference type="PANTHER" id="PTHR35534">
    <property type="entry name" value="50S RIBOSOMAL PROTEIN L32"/>
    <property type="match status" value="1"/>
</dbReference>
<evidence type="ECO:0000313" key="6">
    <source>
        <dbReference type="EMBL" id="OGG30736.1"/>
    </source>
</evidence>
<evidence type="ECO:0000256" key="2">
    <source>
        <dbReference type="ARBA" id="ARBA00022980"/>
    </source>
</evidence>
<comment type="similarity">
    <text evidence="1 5">Belongs to the bacterial ribosomal protein bL32 family.</text>
</comment>
<keyword evidence="2 5" id="KW-0689">Ribosomal protein</keyword>
<dbReference type="STRING" id="1798396.A2973_03120"/>
<dbReference type="NCBIfam" id="TIGR01031">
    <property type="entry name" value="rpmF_bact"/>
    <property type="match status" value="1"/>
</dbReference>
<dbReference type="PANTHER" id="PTHR35534:SF1">
    <property type="entry name" value="LARGE RIBOSOMAL SUBUNIT PROTEIN BL32"/>
    <property type="match status" value="1"/>
</dbReference>
<proteinExistence type="inferred from homology"/>
<evidence type="ECO:0000256" key="4">
    <source>
        <dbReference type="ARBA" id="ARBA00035178"/>
    </source>
</evidence>
<name>A0A1F6B1E3_9BACT</name>
<sequence length="65" mass="7426">MAPLPKRRHSTRRGGKRVAAIRLLLPQFVKCAQCGALRRPHRVCRHCGSYDGKTVMVKKEKKKKS</sequence>
<evidence type="ECO:0000256" key="5">
    <source>
        <dbReference type="HAMAP-Rule" id="MF_00340"/>
    </source>
</evidence>